<name>A0A1T5AJC7_9FIRM</name>
<dbReference type="OrthoDB" id="9808822at2"/>
<dbReference type="InterPro" id="IPR011629">
    <property type="entry name" value="CobW-like_C"/>
</dbReference>
<comment type="catalytic activity">
    <reaction evidence="5">
        <text>GTP + H2O = GDP + phosphate + H(+)</text>
        <dbReference type="Rhea" id="RHEA:19669"/>
        <dbReference type="ChEBI" id="CHEBI:15377"/>
        <dbReference type="ChEBI" id="CHEBI:15378"/>
        <dbReference type="ChEBI" id="CHEBI:37565"/>
        <dbReference type="ChEBI" id="CHEBI:43474"/>
        <dbReference type="ChEBI" id="CHEBI:58189"/>
    </reaction>
    <physiologicalReaction direction="left-to-right" evidence="5">
        <dbReference type="Rhea" id="RHEA:19670"/>
    </physiologicalReaction>
</comment>
<protein>
    <submittedName>
        <fullName evidence="8">GTPase, G3E family</fullName>
    </submittedName>
</protein>
<dbReference type="SUPFAM" id="SSF52540">
    <property type="entry name" value="P-loop containing nucleoside triphosphate hydrolases"/>
    <property type="match status" value="1"/>
</dbReference>
<keyword evidence="9" id="KW-1185">Reference proteome</keyword>
<dbReference type="InterPro" id="IPR036627">
    <property type="entry name" value="CobW-likC_sf"/>
</dbReference>
<evidence type="ECO:0000313" key="9">
    <source>
        <dbReference type="Proteomes" id="UP000243406"/>
    </source>
</evidence>
<evidence type="ECO:0000313" key="8">
    <source>
        <dbReference type="EMBL" id="SKB35122.1"/>
    </source>
</evidence>
<dbReference type="GO" id="GO:0005737">
    <property type="term" value="C:cytoplasm"/>
    <property type="evidence" value="ECO:0007669"/>
    <property type="project" value="TreeGrafter"/>
</dbReference>
<evidence type="ECO:0000256" key="5">
    <source>
        <dbReference type="ARBA" id="ARBA00049117"/>
    </source>
</evidence>
<feature type="domain" description="CobW/HypB/UreG nucleotide-binding" evidence="6">
    <location>
        <begin position="6"/>
        <end position="179"/>
    </location>
</feature>
<dbReference type="Gene3D" id="3.40.50.300">
    <property type="entry name" value="P-loop containing nucleotide triphosphate hydrolases"/>
    <property type="match status" value="1"/>
</dbReference>
<keyword evidence="2" id="KW-0378">Hydrolase</keyword>
<evidence type="ECO:0000259" key="7">
    <source>
        <dbReference type="Pfam" id="PF07683"/>
    </source>
</evidence>
<accession>A0A1T5AJC7</accession>
<keyword evidence="1" id="KW-0547">Nucleotide-binding</keyword>
<dbReference type="InterPro" id="IPR027417">
    <property type="entry name" value="P-loop_NTPase"/>
</dbReference>
<evidence type="ECO:0000256" key="3">
    <source>
        <dbReference type="ARBA" id="ARBA00023186"/>
    </source>
</evidence>
<dbReference type="Gene3D" id="3.30.1220.10">
    <property type="entry name" value="CobW-like, C-terminal domain"/>
    <property type="match status" value="1"/>
</dbReference>
<sequence>MSTKLHIVSGFLGAGKTTFIRKVIPFMKGKIALIENEYSDVSIDSELFIKEELVIKEIFSGCICCSLIKDFRTTIDELTSNYDLEHIFIEPSGVGCLSDIVAVCEDISKTSVKTIEIQSVVTLVDASSFEDYIDSFGEFYINQIENAKAIIITHIEDVNESALEKITDEIKAVNNSAVIFSEDYLSYPTQKTLDILKTAYNHELNVAGSGKTIPATSYFTTVSIHNPNKLSMEELSNLSNIFRNRELGTVLRAKGVIQLADSSFVHFDFTPNYFDWEYLNTSKDTKISVIGKDLNQAYIKGLFSDVLEALI</sequence>
<comment type="similarity">
    <text evidence="4">Belongs to the SIMIBI class G3E GTPase family. ZNG1 subfamily.</text>
</comment>
<organism evidence="8 9">
    <name type="scientific">Acetoanaerobium noterae</name>
    <dbReference type="NCBI Taxonomy" id="745369"/>
    <lineage>
        <taxon>Bacteria</taxon>
        <taxon>Bacillati</taxon>
        <taxon>Bacillota</taxon>
        <taxon>Clostridia</taxon>
        <taxon>Peptostreptococcales</taxon>
        <taxon>Filifactoraceae</taxon>
        <taxon>Acetoanaerobium</taxon>
    </lineage>
</organism>
<evidence type="ECO:0000256" key="4">
    <source>
        <dbReference type="ARBA" id="ARBA00034320"/>
    </source>
</evidence>
<dbReference type="PANTHER" id="PTHR13748:SF62">
    <property type="entry name" value="COBW DOMAIN-CONTAINING PROTEIN"/>
    <property type="match status" value="1"/>
</dbReference>
<dbReference type="InterPro" id="IPR051316">
    <property type="entry name" value="Zinc-reg_GTPase_activator"/>
</dbReference>
<dbReference type="Pfam" id="PF02492">
    <property type="entry name" value="cobW"/>
    <property type="match status" value="1"/>
</dbReference>
<dbReference type="PANTHER" id="PTHR13748">
    <property type="entry name" value="COBW-RELATED"/>
    <property type="match status" value="1"/>
</dbReference>
<evidence type="ECO:0000256" key="1">
    <source>
        <dbReference type="ARBA" id="ARBA00022741"/>
    </source>
</evidence>
<evidence type="ECO:0000256" key="2">
    <source>
        <dbReference type="ARBA" id="ARBA00022801"/>
    </source>
</evidence>
<dbReference type="RefSeq" id="WP_143215755.1">
    <property type="nucleotide sequence ID" value="NZ_FUYN01000002.1"/>
</dbReference>
<gene>
    <name evidence="8" type="ORF">SAMN02745120_0965</name>
</gene>
<dbReference type="GO" id="GO:0000166">
    <property type="term" value="F:nucleotide binding"/>
    <property type="evidence" value="ECO:0007669"/>
    <property type="project" value="UniProtKB-KW"/>
</dbReference>
<dbReference type="GO" id="GO:0016787">
    <property type="term" value="F:hydrolase activity"/>
    <property type="evidence" value="ECO:0007669"/>
    <property type="project" value="UniProtKB-KW"/>
</dbReference>
<dbReference type="InterPro" id="IPR003495">
    <property type="entry name" value="CobW/HypB/UreG_nucleotide-bd"/>
</dbReference>
<dbReference type="EMBL" id="FUYN01000002">
    <property type="protein sequence ID" value="SKB35122.1"/>
    <property type="molecule type" value="Genomic_DNA"/>
</dbReference>
<dbReference type="Proteomes" id="UP000243406">
    <property type="component" value="Unassembled WGS sequence"/>
</dbReference>
<feature type="domain" description="CobW C-terminal" evidence="7">
    <location>
        <begin position="220"/>
        <end position="306"/>
    </location>
</feature>
<dbReference type="AlphaFoldDB" id="A0A1T5AJC7"/>
<keyword evidence="3" id="KW-0143">Chaperone</keyword>
<evidence type="ECO:0000259" key="6">
    <source>
        <dbReference type="Pfam" id="PF02492"/>
    </source>
</evidence>
<dbReference type="Pfam" id="PF07683">
    <property type="entry name" value="CobW_C"/>
    <property type="match status" value="1"/>
</dbReference>
<dbReference type="SUPFAM" id="SSF90002">
    <property type="entry name" value="Hypothetical protein YjiA, C-terminal domain"/>
    <property type="match status" value="1"/>
</dbReference>
<reference evidence="9" key="1">
    <citation type="submission" date="2017-02" db="EMBL/GenBank/DDBJ databases">
        <authorList>
            <person name="Varghese N."/>
            <person name="Submissions S."/>
        </authorList>
    </citation>
    <scope>NUCLEOTIDE SEQUENCE [LARGE SCALE GENOMIC DNA]</scope>
    <source>
        <strain evidence="9">ATCC 35199</strain>
    </source>
</reference>
<proteinExistence type="inferred from homology"/>